<sequence>MAITCLDILEFSKGCIEIENEVGYRNAISRSYYAAYHCIYPMMMHGPQDSHQGLIDYLARSDSAEREKYNKKDLLALHYALKNMKGMRVIADYHLTCDGMNKINAKANIATSEKTINKMLEMKSNKTQI</sequence>
<proteinExistence type="predicted"/>
<evidence type="ECO:0000313" key="1">
    <source>
        <dbReference type="EMBL" id="SUC14574.1"/>
    </source>
</evidence>
<dbReference type="Proteomes" id="UP000254331">
    <property type="component" value="Unassembled WGS sequence"/>
</dbReference>
<name>A0A379F4R3_PROVU</name>
<protein>
    <submittedName>
        <fullName evidence="1">Uncharacterized protein</fullName>
    </submittedName>
</protein>
<dbReference type="RefSeq" id="WP_099659640.1">
    <property type="nucleotide sequence ID" value="NZ_JAGKLH010000164.1"/>
</dbReference>
<reference evidence="1 2" key="1">
    <citation type="submission" date="2018-06" db="EMBL/GenBank/DDBJ databases">
        <authorList>
            <consortium name="Pathogen Informatics"/>
            <person name="Doyle S."/>
        </authorList>
    </citation>
    <scope>NUCLEOTIDE SEQUENCE [LARGE SCALE GENOMIC DNA]</scope>
    <source>
        <strain evidence="1 2">NCTC10376</strain>
    </source>
</reference>
<dbReference type="AlphaFoldDB" id="A0A379F4R3"/>
<dbReference type="GeneID" id="57332606"/>
<dbReference type="EMBL" id="UGTW01000001">
    <property type="protein sequence ID" value="SUC14574.1"/>
    <property type="molecule type" value="Genomic_DNA"/>
</dbReference>
<accession>A0A379F4R3</accession>
<gene>
    <name evidence="1" type="ORF">NCTC10376_00380</name>
</gene>
<organism evidence="1 2">
    <name type="scientific">Proteus vulgaris</name>
    <dbReference type="NCBI Taxonomy" id="585"/>
    <lineage>
        <taxon>Bacteria</taxon>
        <taxon>Pseudomonadati</taxon>
        <taxon>Pseudomonadota</taxon>
        <taxon>Gammaproteobacteria</taxon>
        <taxon>Enterobacterales</taxon>
        <taxon>Morganellaceae</taxon>
        <taxon>Proteus</taxon>
    </lineage>
</organism>
<evidence type="ECO:0000313" key="2">
    <source>
        <dbReference type="Proteomes" id="UP000254331"/>
    </source>
</evidence>
<dbReference type="Gene3D" id="1.20.120.330">
    <property type="entry name" value="Nucleotidyltransferases domain 2"/>
    <property type="match status" value="1"/>
</dbReference>